<dbReference type="Proteomes" id="UP001059596">
    <property type="component" value="Unassembled WGS sequence"/>
</dbReference>
<dbReference type="AlphaFoldDB" id="A0A9P9YAK3"/>
<feature type="compositionally biased region" description="Basic and acidic residues" evidence="1">
    <location>
        <begin position="123"/>
        <end position="134"/>
    </location>
</feature>
<reference evidence="3" key="1">
    <citation type="journal article" date="2023" name="Genome Biol. Evol.">
        <title>Long-read-based Genome Assembly of Drosophila gunungcola Reveals Fewer Chemosensory Genes in Flower-breeding Species.</title>
        <authorList>
            <person name="Negi A."/>
            <person name="Liao B.Y."/>
            <person name="Yeh S.D."/>
        </authorList>
    </citation>
    <scope>NUCLEOTIDE SEQUENCE</scope>
    <source>
        <strain evidence="3">Sukarami</strain>
    </source>
</reference>
<keyword evidence="4" id="KW-1185">Reference proteome</keyword>
<dbReference type="Pfam" id="PF07728">
    <property type="entry name" value="AAA_5"/>
    <property type="match status" value="1"/>
</dbReference>
<dbReference type="PANTHER" id="PTHR21610:SF9">
    <property type="entry name" value="VON WILLEBRAND FACTOR A DOMAIN-CONTAINING PROTEIN 8"/>
    <property type="match status" value="1"/>
</dbReference>
<accession>A0A9P9YAK3</accession>
<feature type="domain" description="ATPase dynein-related AAA" evidence="2">
    <location>
        <begin position="136"/>
        <end position="198"/>
    </location>
</feature>
<dbReference type="GO" id="GO:0016887">
    <property type="term" value="F:ATP hydrolysis activity"/>
    <property type="evidence" value="ECO:0007669"/>
    <property type="project" value="InterPro"/>
</dbReference>
<gene>
    <name evidence="3" type="ORF">M5D96_013899</name>
</gene>
<dbReference type="GO" id="GO:0005524">
    <property type="term" value="F:ATP binding"/>
    <property type="evidence" value="ECO:0007669"/>
    <property type="project" value="InterPro"/>
</dbReference>
<organism evidence="3 4">
    <name type="scientific">Drosophila gunungcola</name>
    <name type="common">fruit fly</name>
    <dbReference type="NCBI Taxonomy" id="103775"/>
    <lineage>
        <taxon>Eukaryota</taxon>
        <taxon>Metazoa</taxon>
        <taxon>Ecdysozoa</taxon>
        <taxon>Arthropoda</taxon>
        <taxon>Hexapoda</taxon>
        <taxon>Insecta</taxon>
        <taxon>Pterygota</taxon>
        <taxon>Neoptera</taxon>
        <taxon>Endopterygota</taxon>
        <taxon>Diptera</taxon>
        <taxon>Brachycera</taxon>
        <taxon>Muscomorpha</taxon>
        <taxon>Ephydroidea</taxon>
        <taxon>Drosophilidae</taxon>
        <taxon>Drosophila</taxon>
        <taxon>Sophophora</taxon>
    </lineage>
</organism>
<sequence length="209" mass="22506">MLANLQGRSGHLLRHGLQNARIWRRSWASSSAGKDSKDSPSAEHDSLTIGDVSVRLSRPKDPQLVPQQYAVAVGAAPPALDAAEDALRQDMFLLARGPLRRQLAAAVPGADAARGGVRGAQQGHRERPQAATRDPDKAAVYHDQGAVRAALNGRVLILDGVEHAERNVLPILNNLLENREMHLESGKFLMSPERYDKLLGGGLSRISGS</sequence>
<evidence type="ECO:0000313" key="3">
    <source>
        <dbReference type="EMBL" id="KAI8033373.1"/>
    </source>
</evidence>
<dbReference type="InterPro" id="IPR039891">
    <property type="entry name" value="VWA8"/>
</dbReference>
<dbReference type="EMBL" id="JAMKOV010000146">
    <property type="protein sequence ID" value="KAI8033373.1"/>
    <property type="molecule type" value="Genomic_DNA"/>
</dbReference>
<dbReference type="GO" id="GO:0005737">
    <property type="term" value="C:cytoplasm"/>
    <property type="evidence" value="ECO:0007669"/>
    <property type="project" value="TreeGrafter"/>
</dbReference>
<name>A0A9P9YAK3_9MUSC</name>
<dbReference type="PANTHER" id="PTHR21610">
    <property type="entry name" value="VON WILLEBRAND FACTOR A DOMAIN-CONTAINING PROTEIN 8"/>
    <property type="match status" value="1"/>
</dbReference>
<comment type="caution">
    <text evidence="3">The sequence shown here is derived from an EMBL/GenBank/DDBJ whole genome shotgun (WGS) entry which is preliminary data.</text>
</comment>
<evidence type="ECO:0000256" key="1">
    <source>
        <dbReference type="SAM" id="MobiDB-lite"/>
    </source>
</evidence>
<dbReference type="InterPro" id="IPR011704">
    <property type="entry name" value="ATPase_dyneun-rel_AAA"/>
</dbReference>
<evidence type="ECO:0000259" key="2">
    <source>
        <dbReference type="Pfam" id="PF07728"/>
    </source>
</evidence>
<protein>
    <recommendedName>
        <fullName evidence="2">ATPase dynein-related AAA domain-containing protein</fullName>
    </recommendedName>
</protein>
<proteinExistence type="predicted"/>
<feature type="region of interest" description="Disordered" evidence="1">
    <location>
        <begin position="114"/>
        <end position="134"/>
    </location>
</feature>
<evidence type="ECO:0000313" key="4">
    <source>
        <dbReference type="Proteomes" id="UP001059596"/>
    </source>
</evidence>